<evidence type="ECO:0000313" key="2">
    <source>
        <dbReference type="Proteomes" id="UP000284543"/>
    </source>
</evidence>
<comment type="caution">
    <text evidence="1">The sequence shown here is derived from an EMBL/GenBank/DDBJ whole genome shotgun (WGS) entry which is preliminary data.</text>
</comment>
<sequence length="64" mass="7224">MSDEGPERFSPGGGGDYKMFNGLELAAKDRSCPFWYITGTLQDACFKRIVSPDKYFKGMVYIKC</sequence>
<protein>
    <submittedName>
        <fullName evidence="1">Uncharacterized protein</fullName>
    </submittedName>
</protein>
<reference evidence="1 2" key="1">
    <citation type="submission" date="2018-08" db="EMBL/GenBank/DDBJ databases">
        <title>A genome reference for cultivated species of the human gut microbiota.</title>
        <authorList>
            <person name="Zou Y."/>
            <person name="Xue W."/>
            <person name="Luo G."/>
        </authorList>
    </citation>
    <scope>NUCLEOTIDE SEQUENCE [LARGE SCALE GENOMIC DNA]</scope>
    <source>
        <strain evidence="1 2">AF14-18</strain>
    </source>
</reference>
<dbReference type="Proteomes" id="UP000284543">
    <property type="component" value="Unassembled WGS sequence"/>
</dbReference>
<name>A0A412Z1L8_9FIRM</name>
<organism evidence="1 2">
    <name type="scientific">Enterocloster bolteae</name>
    <dbReference type="NCBI Taxonomy" id="208479"/>
    <lineage>
        <taxon>Bacteria</taxon>
        <taxon>Bacillati</taxon>
        <taxon>Bacillota</taxon>
        <taxon>Clostridia</taxon>
        <taxon>Lachnospirales</taxon>
        <taxon>Lachnospiraceae</taxon>
        <taxon>Enterocloster</taxon>
    </lineage>
</organism>
<dbReference type="AlphaFoldDB" id="A0A412Z1L8"/>
<proteinExistence type="predicted"/>
<accession>A0A412Z1L8</accession>
<evidence type="ECO:0000313" key="1">
    <source>
        <dbReference type="EMBL" id="RGV73793.1"/>
    </source>
</evidence>
<dbReference type="EMBL" id="QRZM01000009">
    <property type="protein sequence ID" value="RGV73793.1"/>
    <property type="molecule type" value="Genomic_DNA"/>
</dbReference>
<gene>
    <name evidence="1" type="ORF">DWW02_20690</name>
</gene>